<dbReference type="PANTHER" id="PTHR45638:SF11">
    <property type="entry name" value="CYCLIC NUCLEOTIDE-GATED CATION CHANNEL SUBUNIT A"/>
    <property type="match status" value="1"/>
</dbReference>
<dbReference type="PRINTS" id="PR00103">
    <property type="entry name" value="CAMPKINASE"/>
</dbReference>
<dbReference type="SMART" id="SM00100">
    <property type="entry name" value="cNMP"/>
    <property type="match status" value="1"/>
</dbReference>
<evidence type="ECO:0000313" key="10">
    <source>
        <dbReference type="EMBL" id="TCO77537.1"/>
    </source>
</evidence>
<organism evidence="10 11">
    <name type="scientific">Plasticicumulans lactativorans</name>
    <dbReference type="NCBI Taxonomy" id="1133106"/>
    <lineage>
        <taxon>Bacteria</taxon>
        <taxon>Pseudomonadati</taxon>
        <taxon>Pseudomonadota</taxon>
        <taxon>Gammaproteobacteria</taxon>
        <taxon>Candidatus Competibacteraceae</taxon>
        <taxon>Plasticicumulans</taxon>
    </lineage>
</organism>
<keyword evidence="11" id="KW-1185">Reference proteome</keyword>
<dbReference type="Proteomes" id="UP000295765">
    <property type="component" value="Unassembled WGS sequence"/>
</dbReference>
<dbReference type="RefSeq" id="WP_132545373.1">
    <property type="nucleotide sequence ID" value="NZ_SLWY01000025.1"/>
</dbReference>
<comment type="caution">
    <text evidence="10">The sequence shown here is derived from an EMBL/GenBank/DDBJ whole genome shotgun (WGS) entry which is preliminary data.</text>
</comment>
<keyword evidence="3" id="KW-0812">Transmembrane</keyword>
<proteinExistence type="predicted"/>
<dbReference type="PROSITE" id="PS50042">
    <property type="entry name" value="CNMP_BINDING_3"/>
    <property type="match status" value="1"/>
</dbReference>
<dbReference type="SUPFAM" id="SSF51206">
    <property type="entry name" value="cAMP-binding domain-like"/>
    <property type="match status" value="1"/>
</dbReference>
<dbReference type="EMBL" id="SLWY01000025">
    <property type="protein sequence ID" value="TCO77537.1"/>
    <property type="molecule type" value="Genomic_DNA"/>
</dbReference>
<evidence type="ECO:0000256" key="4">
    <source>
        <dbReference type="ARBA" id="ARBA00022989"/>
    </source>
</evidence>
<keyword evidence="8" id="KW-0407">Ion channel</keyword>
<comment type="subcellular location">
    <subcellularLocation>
        <location evidence="1">Membrane</location>
        <topology evidence="1">Multi-pass membrane protein</topology>
    </subcellularLocation>
</comment>
<dbReference type="InterPro" id="IPR018490">
    <property type="entry name" value="cNMP-bd_dom_sf"/>
</dbReference>
<dbReference type="GO" id="GO:0044877">
    <property type="term" value="F:protein-containing complex binding"/>
    <property type="evidence" value="ECO:0007669"/>
    <property type="project" value="TreeGrafter"/>
</dbReference>
<sequence>MLLKDEVELLRRIPLFAHIEPSRLKLLAFTSERLVFEADEVICRRGDPGDAAYVVLMGSADVLVEQPDGSQVKIATLERDAVVGEIAVLADVPRTATVRAATRFEVLRIAKNDFLQLIRDFPEVAIEVLRTLARRLSWALGELAEARGGSAPPDGRSPPALP</sequence>
<dbReference type="PROSITE" id="PS00889">
    <property type="entry name" value="CNMP_BINDING_2"/>
    <property type="match status" value="1"/>
</dbReference>
<keyword evidence="6" id="KW-0472">Membrane</keyword>
<keyword evidence="5" id="KW-0406">Ion transport</keyword>
<keyword evidence="2" id="KW-0813">Transport</keyword>
<accession>A0A4R2KXC7</accession>
<keyword evidence="4" id="KW-1133">Transmembrane helix</keyword>
<evidence type="ECO:0000256" key="8">
    <source>
        <dbReference type="ARBA" id="ARBA00023303"/>
    </source>
</evidence>
<name>A0A4R2KXC7_9GAMM</name>
<evidence type="ECO:0000256" key="5">
    <source>
        <dbReference type="ARBA" id="ARBA00023065"/>
    </source>
</evidence>
<dbReference type="InterPro" id="IPR014710">
    <property type="entry name" value="RmlC-like_jellyroll"/>
</dbReference>
<evidence type="ECO:0000256" key="7">
    <source>
        <dbReference type="ARBA" id="ARBA00023286"/>
    </source>
</evidence>
<evidence type="ECO:0000259" key="9">
    <source>
        <dbReference type="PROSITE" id="PS50042"/>
    </source>
</evidence>
<dbReference type="InterPro" id="IPR000595">
    <property type="entry name" value="cNMP-bd_dom"/>
</dbReference>
<feature type="domain" description="Cyclic nucleotide-binding" evidence="9">
    <location>
        <begin position="15"/>
        <end position="135"/>
    </location>
</feature>
<dbReference type="AlphaFoldDB" id="A0A4R2KXC7"/>
<dbReference type="GO" id="GO:0016020">
    <property type="term" value="C:membrane"/>
    <property type="evidence" value="ECO:0007669"/>
    <property type="project" value="UniProtKB-SubCell"/>
</dbReference>
<evidence type="ECO:0000256" key="3">
    <source>
        <dbReference type="ARBA" id="ARBA00022692"/>
    </source>
</evidence>
<dbReference type="PANTHER" id="PTHR45638">
    <property type="entry name" value="CYCLIC NUCLEOTIDE-GATED CATION CHANNEL SUBUNIT A"/>
    <property type="match status" value="1"/>
</dbReference>
<reference evidence="10 11" key="1">
    <citation type="submission" date="2019-03" db="EMBL/GenBank/DDBJ databases">
        <title>Genomic Encyclopedia of Type Strains, Phase IV (KMG-IV): sequencing the most valuable type-strain genomes for metagenomic binning, comparative biology and taxonomic classification.</title>
        <authorList>
            <person name="Goeker M."/>
        </authorList>
    </citation>
    <scope>NUCLEOTIDE SEQUENCE [LARGE SCALE GENOMIC DNA]</scope>
    <source>
        <strain evidence="10 11">DSM 25287</strain>
    </source>
</reference>
<evidence type="ECO:0000256" key="1">
    <source>
        <dbReference type="ARBA" id="ARBA00004141"/>
    </source>
</evidence>
<evidence type="ECO:0000256" key="2">
    <source>
        <dbReference type="ARBA" id="ARBA00022448"/>
    </source>
</evidence>
<evidence type="ECO:0000256" key="6">
    <source>
        <dbReference type="ARBA" id="ARBA00023136"/>
    </source>
</evidence>
<dbReference type="Pfam" id="PF00027">
    <property type="entry name" value="cNMP_binding"/>
    <property type="match status" value="1"/>
</dbReference>
<dbReference type="CDD" id="cd00038">
    <property type="entry name" value="CAP_ED"/>
    <property type="match status" value="1"/>
</dbReference>
<dbReference type="OrthoDB" id="3525895at2"/>
<evidence type="ECO:0000313" key="11">
    <source>
        <dbReference type="Proteomes" id="UP000295765"/>
    </source>
</evidence>
<dbReference type="InterPro" id="IPR050866">
    <property type="entry name" value="CNG_cation_channel"/>
</dbReference>
<protein>
    <submittedName>
        <fullName evidence="10">Cyclic nucleotide-binding protein</fullName>
    </submittedName>
</protein>
<dbReference type="GO" id="GO:0005221">
    <property type="term" value="F:intracellularly cyclic nucleotide-activated monoatomic cation channel activity"/>
    <property type="evidence" value="ECO:0007669"/>
    <property type="project" value="InterPro"/>
</dbReference>
<dbReference type="Gene3D" id="2.60.120.10">
    <property type="entry name" value="Jelly Rolls"/>
    <property type="match status" value="1"/>
</dbReference>
<keyword evidence="7" id="KW-1071">Ligand-gated ion channel</keyword>
<gene>
    <name evidence="10" type="ORF">EV699_12540</name>
</gene>
<dbReference type="InterPro" id="IPR018488">
    <property type="entry name" value="cNMP-bd_CS"/>
</dbReference>